<dbReference type="RefSeq" id="WP_092913056.1">
    <property type="nucleotide sequence ID" value="NZ_FOXB01000028.1"/>
</dbReference>
<evidence type="ECO:0000313" key="2">
    <source>
        <dbReference type="EMBL" id="SFP60412.1"/>
    </source>
</evidence>
<gene>
    <name evidence="2" type="ORF">SAMN05216234_12810</name>
</gene>
<dbReference type="PIRSF" id="PIRSF020481">
    <property type="entry name" value="BAP"/>
    <property type="match status" value="1"/>
</dbReference>
<evidence type="ECO:0000313" key="3">
    <source>
        <dbReference type="Proteomes" id="UP000199227"/>
    </source>
</evidence>
<sequence length="364" mass="40488">MLSLSDLPFPSIIEPLDYEAIVARKLARVKEILASKGIEYVESEADDLMTLIEADAYEELLLRANLNERIKQMFLAYATGSNLDHIGISRFGVQRLTGVRPKADVEFSLSIVKDTDTVIPAGTLVGDGVEMAEIVEDVIIRAGLLKSVGVVELQRETESFDGKLEMILTPLPFVVKVKQLTAFVGGADVEDDERYRERIWLSRERRTTAGSRAMYEYYAKSANVRVKEVAVSNGGAGVVDVAILGYNFETTDEMVENVLDGLNSEEIRPLTDKVQVQIAKIIDVNVEATLVVRDLQLVDLEAVKSRFDEFEGKFGLFLSIAKVYDLLSDSNVVDVELNSPLNSVKCEFNEVMRFSFKLEVRSAS</sequence>
<dbReference type="PANTHER" id="PTHR35862:SF1">
    <property type="entry name" value="FELS-2 PROPHAGE PROTEIN"/>
    <property type="match status" value="1"/>
</dbReference>
<dbReference type="EMBL" id="FOXB01000028">
    <property type="protein sequence ID" value="SFP60412.1"/>
    <property type="molecule type" value="Genomic_DNA"/>
</dbReference>
<dbReference type="Proteomes" id="UP000199227">
    <property type="component" value="Unassembled WGS sequence"/>
</dbReference>
<dbReference type="InterPro" id="IPR052726">
    <property type="entry name" value="Phage_Baseplate_Hub"/>
</dbReference>
<feature type="domain" description="Baseplate J-like central" evidence="1">
    <location>
        <begin position="208"/>
        <end position="277"/>
    </location>
</feature>
<evidence type="ECO:0000259" key="1">
    <source>
        <dbReference type="Pfam" id="PF26078"/>
    </source>
</evidence>
<dbReference type="STRING" id="223786.SAMN05216234_12810"/>
<dbReference type="OrthoDB" id="9793802at2"/>
<dbReference type="Pfam" id="PF26078">
    <property type="entry name" value="Baseplate_J_M"/>
    <property type="match status" value="1"/>
</dbReference>
<reference evidence="2 3" key="1">
    <citation type="submission" date="2016-10" db="EMBL/GenBank/DDBJ databases">
        <authorList>
            <person name="de Groot N.N."/>
        </authorList>
    </citation>
    <scope>NUCLEOTIDE SEQUENCE [LARGE SCALE GENOMIC DNA]</scope>
    <source>
        <strain evidence="2 3">EP1-55-1</strain>
    </source>
</reference>
<dbReference type="AlphaFoldDB" id="A0A1I5RPD0"/>
<protein>
    <submittedName>
        <fullName evidence="2">Baseplate J-like protein</fullName>
    </submittedName>
</protein>
<accession>A0A1I5RPD0</accession>
<name>A0A1I5RPD0_9BACT</name>
<organism evidence="2 3">
    <name type="scientific">Hydrogenimonas thermophila</name>
    <dbReference type="NCBI Taxonomy" id="223786"/>
    <lineage>
        <taxon>Bacteria</taxon>
        <taxon>Pseudomonadati</taxon>
        <taxon>Campylobacterota</taxon>
        <taxon>Epsilonproteobacteria</taxon>
        <taxon>Campylobacterales</taxon>
        <taxon>Hydrogenimonadaceae</taxon>
        <taxon>Hydrogenimonas</taxon>
    </lineage>
</organism>
<dbReference type="PANTHER" id="PTHR35862">
    <property type="entry name" value="FELS-2 PROPHAGE PROTEIN"/>
    <property type="match status" value="1"/>
</dbReference>
<dbReference type="InterPro" id="IPR058531">
    <property type="entry name" value="Baseplate_J_M"/>
</dbReference>
<dbReference type="InterPro" id="IPR014507">
    <property type="entry name" value="Baseplate_assembly_J_pred"/>
</dbReference>
<keyword evidence="3" id="KW-1185">Reference proteome</keyword>
<proteinExistence type="predicted"/>